<dbReference type="Pfam" id="PF04597">
    <property type="entry name" value="Ribophorin_I"/>
    <property type="match status" value="1"/>
</dbReference>
<keyword evidence="7" id="KW-0732">Signal</keyword>
<evidence type="ECO:0000256" key="7">
    <source>
        <dbReference type="ARBA" id="ARBA00022729"/>
    </source>
</evidence>
<dbReference type="PANTHER" id="PTHR21049">
    <property type="entry name" value="RIBOPHORIN I"/>
    <property type="match status" value="1"/>
</dbReference>
<dbReference type="GO" id="GO:0008250">
    <property type="term" value="C:oligosaccharyltransferase complex"/>
    <property type="evidence" value="ECO:0007669"/>
    <property type="project" value="UniProtKB-UniRule"/>
</dbReference>
<sequence length="477" mass="54487">MDDRIKRSLSSWSDHQTQITQREKQLILFQGSAYLYTPYPVTTQTTKITLTSPNVESFTKVKPSSQSDTTITYGPYENIAPNTVEAITVHYENNAPFLTVTSLDRHVEVSHWGNIAVEETIDVYHTGAKLKGSFSRFEYQREQSGVSSVRSFKTVLPAAASDVYYRDEIGNISTSHLREGRDAVELELRPRFPLFGGWKTHYVIGYNVPSYEYLYNSGEQYVLNVRLIDHIYDDMVIEKAHVKIILPEGAHDIEVDTPYTVKRLPDTLHFTYLDVKGRPVIHIEAENLVESHIQDITIRYKFWRLQMLQEPLLLVIALLLLFLTVIIYVRLDFSITKDEASEHKLKAASLVESVKTRQEKRNQLYSDYEEQMSKFKSSKDNNSFQSGTKGILNELKSETQTISEVVGQIKDAAVTDRIGQLQKLDKDLREVLGQQGQLIEKLVSGKTGKPQYSESDAPLAKKKEELKERINTILASL</sequence>
<protein>
    <recommendedName>
        <fullName evidence="5 11">Dolichyl-diphosphooligosaccharide--protein glycosyltransferase subunit 1</fullName>
    </recommendedName>
</protein>
<evidence type="ECO:0000313" key="12">
    <source>
        <dbReference type="EMBL" id="CAG4645477.1"/>
    </source>
</evidence>
<keyword evidence="6 11" id="KW-0812">Transmembrane</keyword>
<evidence type="ECO:0000256" key="2">
    <source>
        <dbReference type="ARBA" id="ARBA00004115"/>
    </source>
</evidence>
<accession>A0A9N6WSY1</accession>
<evidence type="ECO:0000256" key="3">
    <source>
        <dbReference type="ARBA" id="ARBA00004922"/>
    </source>
</evidence>
<evidence type="ECO:0000256" key="11">
    <source>
        <dbReference type="RuleBase" id="RU361143"/>
    </source>
</evidence>
<comment type="subcellular location">
    <subcellularLocation>
        <location evidence="2 11">Endoplasmic reticulum membrane</location>
        <topology evidence="2 11">Single-pass type I membrane protein</topology>
    </subcellularLocation>
</comment>
<reference evidence="12" key="1">
    <citation type="submission" date="2021-04" db="EMBL/GenBank/DDBJ databases">
        <authorList>
            <person name="Cornetti L."/>
        </authorList>
    </citation>
    <scope>NUCLEOTIDE SEQUENCE</scope>
</reference>
<dbReference type="InterPro" id="IPR007676">
    <property type="entry name" value="Ribophorin_I"/>
</dbReference>
<keyword evidence="9 11" id="KW-1133">Transmembrane helix</keyword>
<evidence type="ECO:0000256" key="10">
    <source>
        <dbReference type="ARBA" id="ARBA00023136"/>
    </source>
</evidence>
<gene>
    <name evidence="12" type="primary">EOG090X04O4</name>
</gene>
<comment type="subunit">
    <text evidence="11">Component of the oligosaccharyltransferase (OST) complex.</text>
</comment>
<keyword evidence="8 11" id="KW-0256">Endoplasmic reticulum</keyword>
<keyword evidence="10 11" id="KW-0472">Membrane</keyword>
<feature type="transmembrane region" description="Helical" evidence="11">
    <location>
        <begin position="311"/>
        <end position="331"/>
    </location>
</feature>
<dbReference type="GO" id="GO:0018279">
    <property type="term" value="P:protein N-linked glycosylation via asparagine"/>
    <property type="evidence" value="ECO:0007669"/>
    <property type="project" value="TreeGrafter"/>
</dbReference>
<evidence type="ECO:0000256" key="9">
    <source>
        <dbReference type="ARBA" id="ARBA00022989"/>
    </source>
</evidence>
<comment type="pathway">
    <text evidence="3 11">Protein modification; protein glycosylation.</text>
</comment>
<evidence type="ECO:0000256" key="1">
    <source>
        <dbReference type="ARBA" id="ARBA00002791"/>
    </source>
</evidence>
<dbReference type="AlphaFoldDB" id="A0A9N6WSY1"/>
<evidence type="ECO:0000256" key="5">
    <source>
        <dbReference type="ARBA" id="ARBA00017611"/>
    </source>
</evidence>
<proteinExistence type="inferred from homology"/>
<name>A0A9N6WSY1_9CRUS</name>
<evidence type="ECO:0000256" key="8">
    <source>
        <dbReference type="ARBA" id="ARBA00022824"/>
    </source>
</evidence>
<dbReference type="PANTHER" id="PTHR21049:SF0">
    <property type="entry name" value="DOLICHYL-DIPHOSPHOOLIGOSACCHARIDE--PROTEIN GLYCOSYLTRANSFERASE SUBUNIT 1"/>
    <property type="match status" value="1"/>
</dbReference>
<evidence type="ECO:0000256" key="6">
    <source>
        <dbReference type="ARBA" id="ARBA00022692"/>
    </source>
</evidence>
<evidence type="ECO:0000256" key="4">
    <source>
        <dbReference type="ARBA" id="ARBA00008905"/>
    </source>
</evidence>
<comment type="similarity">
    <text evidence="4 11">Belongs to the OST1 family.</text>
</comment>
<organism evidence="12">
    <name type="scientific">Lynceus sp. MCZ IZ 141354</name>
    <dbReference type="NCBI Taxonomy" id="1930659"/>
    <lineage>
        <taxon>Eukaryota</taxon>
        <taxon>Metazoa</taxon>
        <taxon>Ecdysozoa</taxon>
        <taxon>Arthropoda</taxon>
        <taxon>Crustacea</taxon>
        <taxon>Branchiopoda</taxon>
        <taxon>Diplostraca</taxon>
        <taxon>Laevicaudata</taxon>
        <taxon>Lynceidae</taxon>
        <taxon>Lynceus</taxon>
    </lineage>
</organism>
<comment type="function">
    <text evidence="1 11">Subunit of the oligosaccharyl transferase (OST) complex that catalyzes the initial transfer of a defined glycan (Glc(3)Man(9)GlcNAc(2) in eukaryotes) from the lipid carrier dolichol-pyrophosphate to an asparagine residue within an Asn-X-Ser/Thr consensus motif in nascent polypeptide chains, the first step in protein N-glycosylation. N-glycosylation occurs cotranslationally and the complex associates with the Sec61 complex at the channel-forming translocon complex that mediates protein translocation across the endoplasmic reticulum (ER). All subunits are required for a maximal enzyme activity.</text>
</comment>
<dbReference type="EMBL" id="OC988822">
    <property type="protein sequence ID" value="CAG4645477.1"/>
    <property type="molecule type" value="Genomic_DNA"/>
</dbReference>